<dbReference type="AlphaFoldDB" id="A0A7W5ZSY3"/>
<reference evidence="2 3" key="1">
    <citation type="submission" date="2020-08" db="EMBL/GenBank/DDBJ databases">
        <title>Genomic Encyclopedia of Type Strains, Phase IV (KMG-IV): sequencing the most valuable type-strain genomes for metagenomic binning, comparative biology and taxonomic classification.</title>
        <authorList>
            <person name="Goeker M."/>
        </authorList>
    </citation>
    <scope>NUCLEOTIDE SEQUENCE [LARGE SCALE GENOMIC DNA]</scope>
    <source>
        <strain evidence="2 3">DSM 14552</strain>
    </source>
</reference>
<dbReference type="Proteomes" id="UP000562395">
    <property type="component" value="Unassembled WGS sequence"/>
</dbReference>
<dbReference type="CDD" id="cd03809">
    <property type="entry name" value="GT4_MtfB-like"/>
    <property type="match status" value="1"/>
</dbReference>
<gene>
    <name evidence="2" type="ORF">GGQ88_000658</name>
</gene>
<name>A0A7W5ZSY3_9SPHN</name>
<dbReference type="SUPFAM" id="SSF53756">
    <property type="entry name" value="UDP-Glycosyltransferase/glycogen phosphorylase"/>
    <property type="match status" value="1"/>
</dbReference>
<feature type="domain" description="Glycosyl transferase family 1" evidence="1">
    <location>
        <begin position="190"/>
        <end position="334"/>
    </location>
</feature>
<dbReference type="Pfam" id="PF00534">
    <property type="entry name" value="Glycos_transf_1"/>
    <property type="match status" value="1"/>
</dbReference>
<organism evidence="2 3">
    <name type="scientific">Novosphingobium hassiacum</name>
    <dbReference type="NCBI Taxonomy" id="173676"/>
    <lineage>
        <taxon>Bacteria</taxon>
        <taxon>Pseudomonadati</taxon>
        <taxon>Pseudomonadota</taxon>
        <taxon>Alphaproteobacteria</taxon>
        <taxon>Sphingomonadales</taxon>
        <taxon>Sphingomonadaceae</taxon>
        <taxon>Novosphingobium</taxon>
    </lineage>
</organism>
<dbReference type="RefSeq" id="WP_183611667.1">
    <property type="nucleotide sequence ID" value="NZ_JACICY010000001.1"/>
</dbReference>
<keyword evidence="3" id="KW-1185">Reference proteome</keyword>
<sequence length="375" mass="41631">MDLSVISQDDAGTGIQRVVRAIATNIDERASVHFVYTYKRKHHLLEKGHAGFSKTTRRVEYRSGDVFFGLDFSLDAIWQMRREFARLRRSGVSFHYLVHDFLPLQKPDWFSAPTVLRFRNWLAIMAATADGFFCVSQVVARQLPCIIGEQFGARQPFSVNVIPMGADLAGSKPSLGLPPAFGELLKKMANAPTVLVVGTIEPRKGHADALRAFEHLWANGSPFQLLFVGGIGWKMDAFVEQLRVHPEMGKRLLWPGRLSDEALDLLYSACRGVLVPSHAEGFGLPLIEALGHGKPVLARNIEVFEPMTAHGVWFFAEDAEAHAIAKTIACWLQSAASFVAPPLAKWRDAAEFIMARLGSINVEQKQRSELESVGL</sequence>
<comment type="caution">
    <text evidence="2">The sequence shown here is derived from an EMBL/GenBank/DDBJ whole genome shotgun (WGS) entry which is preliminary data.</text>
</comment>
<dbReference type="EMBL" id="JACICY010000001">
    <property type="protein sequence ID" value="MBB3859418.1"/>
    <property type="molecule type" value="Genomic_DNA"/>
</dbReference>
<dbReference type="InterPro" id="IPR001296">
    <property type="entry name" value="Glyco_trans_1"/>
</dbReference>
<evidence type="ECO:0000313" key="3">
    <source>
        <dbReference type="Proteomes" id="UP000562395"/>
    </source>
</evidence>
<accession>A0A7W5ZSY3</accession>
<proteinExistence type="predicted"/>
<dbReference type="PANTHER" id="PTHR46401">
    <property type="entry name" value="GLYCOSYLTRANSFERASE WBBK-RELATED"/>
    <property type="match status" value="1"/>
</dbReference>
<keyword evidence="2" id="KW-0808">Transferase</keyword>
<evidence type="ECO:0000313" key="2">
    <source>
        <dbReference type="EMBL" id="MBB3859418.1"/>
    </source>
</evidence>
<dbReference type="PANTHER" id="PTHR46401:SF9">
    <property type="entry name" value="MANNOSYLTRANSFERASE A"/>
    <property type="match status" value="1"/>
</dbReference>
<protein>
    <submittedName>
        <fullName evidence="2">Glycosyltransferase involved in cell wall biosynthesis</fullName>
    </submittedName>
</protein>
<dbReference type="GO" id="GO:0016757">
    <property type="term" value="F:glycosyltransferase activity"/>
    <property type="evidence" value="ECO:0007669"/>
    <property type="project" value="InterPro"/>
</dbReference>
<evidence type="ECO:0000259" key="1">
    <source>
        <dbReference type="Pfam" id="PF00534"/>
    </source>
</evidence>
<dbReference type="Gene3D" id="3.40.50.2000">
    <property type="entry name" value="Glycogen Phosphorylase B"/>
    <property type="match status" value="2"/>
</dbReference>